<proteinExistence type="predicted"/>
<accession>A0AAW0GGA6</accession>
<sequence length="104" mass="12112">MHAIFSDRQKKFKLYETHRRVFPWLAPANLDKDILTEMKNHLVRKLKEAIEWHQATSRAERKYTSLSSPEGGNSPEEVSLFLSEAETRLVAFINARLSRLSDVK</sequence>
<organism evidence="1 2">
    <name type="scientific">Cerrena zonata</name>
    <dbReference type="NCBI Taxonomy" id="2478898"/>
    <lineage>
        <taxon>Eukaryota</taxon>
        <taxon>Fungi</taxon>
        <taxon>Dikarya</taxon>
        <taxon>Basidiomycota</taxon>
        <taxon>Agaricomycotina</taxon>
        <taxon>Agaricomycetes</taxon>
        <taxon>Polyporales</taxon>
        <taxon>Cerrenaceae</taxon>
        <taxon>Cerrena</taxon>
    </lineage>
</organism>
<name>A0AAW0GGA6_9APHY</name>
<protein>
    <submittedName>
        <fullName evidence="1">Uncharacterized protein</fullName>
    </submittedName>
</protein>
<comment type="caution">
    <text evidence="1">The sequence shown here is derived from an EMBL/GenBank/DDBJ whole genome shotgun (WGS) entry which is preliminary data.</text>
</comment>
<gene>
    <name evidence="1" type="ORF">QCA50_006851</name>
</gene>
<evidence type="ECO:0000313" key="1">
    <source>
        <dbReference type="EMBL" id="KAK7690200.1"/>
    </source>
</evidence>
<evidence type="ECO:0000313" key="2">
    <source>
        <dbReference type="Proteomes" id="UP001385951"/>
    </source>
</evidence>
<keyword evidence="2" id="KW-1185">Reference proteome</keyword>
<dbReference type="AlphaFoldDB" id="A0AAW0GGA6"/>
<dbReference type="Proteomes" id="UP001385951">
    <property type="component" value="Unassembled WGS sequence"/>
</dbReference>
<reference evidence="1 2" key="1">
    <citation type="submission" date="2022-09" db="EMBL/GenBank/DDBJ databases">
        <authorList>
            <person name="Palmer J.M."/>
        </authorList>
    </citation>
    <scope>NUCLEOTIDE SEQUENCE [LARGE SCALE GENOMIC DNA]</scope>
    <source>
        <strain evidence="1 2">DSM 7382</strain>
    </source>
</reference>
<dbReference type="EMBL" id="JASBNA010000007">
    <property type="protein sequence ID" value="KAK7690200.1"/>
    <property type="molecule type" value="Genomic_DNA"/>
</dbReference>